<dbReference type="Pfam" id="PF01609">
    <property type="entry name" value="DDE_Tnp_1"/>
    <property type="match status" value="1"/>
</dbReference>
<keyword evidence="3" id="KW-1185">Reference proteome</keyword>
<dbReference type="GO" id="GO:0004803">
    <property type="term" value="F:transposase activity"/>
    <property type="evidence" value="ECO:0007669"/>
    <property type="project" value="InterPro"/>
</dbReference>
<gene>
    <name evidence="2" type="ORF">M878_44225</name>
</gene>
<dbReference type="PATRIC" id="fig|1352936.5.peg.9180"/>
<proteinExistence type="predicted"/>
<evidence type="ECO:0000259" key="1">
    <source>
        <dbReference type="Pfam" id="PF01609"/>
    </source>
</evidence>
<dbReference type="InterPro" id="IPR002559">
    <property type="entry name" value="Transposase_11"/>
</dbReference>
<dbReference type="STRING" id="1352936.M878_44225"/>
<dbReference type="GO" id="GO:0006313">
    <property type="term" value="P:DNA transposition"/>
    <property type="evidence" value="ECO:0007669"/>
    <property type="project" value="InterPro"/>
</dbReference>
<dbReference type="Proteomes" id="UP000017984">
    <property type="component" value="Chromosome"/>
</dbReference>
<reference evidence="2 3" key="1">
    <citation type="journal article" date="2014" name="Genome Announc.">
        <title>Draft Genome Sequence of Streptomyces roseochromogenes subsp. oscitans DS 12.976, Producer of the Aminocoumarin Antibiotic Clorobiocin.</title>
        <authorList>
            <person name="Ruckert C."/>
            <person name="Kalinowski J."/>
            <person name="Heide L."/>
            <person name="Apel A.K."/>
        </authorList>
    </citation>
    <scope>NUCLEOTIDE SEQUENCE [LARGE SCALE GENOMIC DNA]</scope>
    <source>
        <strain evidence="2 3">DS 12.976</strain>
    </source>
</reference>
<sequence>MDRGKQGLKRSVATEACGVPLGMVAAGADRHDSPLLVPTLEAAKEQVDVDLDRGYDSDKTRAALPEFGFTGEIARKGLPAPIQAGKCWVVERGHAWMNGFGKLRRCIEKRSCVVDFYLYLSAATITLRMLIRRATPLYRWDTRPTTQRLK</sequence>
<evidence type="ECO:0000313" key="3">
    <source>
        <dbReference type="Proteomes" id="UP000017984"/>
    </source>
</evidence>
<name>V6JIF2_STRRC</name>
<feature type="domain" description="Transposase IS4-like" evidence="1">
    <location>
        <begin position="3"/>
        <end position="68"/>
    </location>
</feature>
<dbReference type="AlphaFoldDB" id="V6JIF2"/>
<protein>
    <recommendedName>
        <fullName evidence="1">Transposase IS4-like domain-containing protein</fullName>
    </recommendedName>
</protein>
<dbReference type="HOGENOM" id="CLU_055261_1_2_11"/>
<evidence type="ECO:0000313" key="2">
    <source>
        <dbReference type="EMBL" id="EST18926.1"/>
    </source>
</evidence>
<organism evidence="2 3">
    <name type="scientific">Streptomyces roseochromogenus subsp. oscitans DS 12.976</name>
    <dbReference type="NCBI Taxonomy" id="1352936"/>
    <lineage>
        <taxon>Bacteria</taxon>
        <taxon>Bacillati</taxon>
        <taxon>Actinomycetota</taxon>
        <taxon>Actinomycetes</taxon>
        <taxon>Kitasatosporales</taxon>
        <taxon>Streptomycetaceae</taxon>
        <taxon>Streptomyces</taxon>
    </lineage>
</organism>
<comment type="caution">
    <text evidence="2">The sequence shown here is derived from an EMBL/GenBank/DDBJ whole genome shotgun (WGS) entry which is preliminary data.</text>
</comment>
<dbReference type="PANTHER" id="PTHR30007">
    <property type="entry name" value="PHP DOMAIN PROTEIN"/>
    <property type="match status" value="1"/>
</dbReference>
<dbReference type="PANTHER" id="PTHR30007:SF0">
    <property type="entry name" value="TRANSPOSASE"/>
    <property type="match status" value="1"/>
</dbReference>
<dbReference type="EMBL" id="AWQX01000386">
    <property type="protein sequence ID" value="EST18926.1"/>
    <property type="molecule type" value="Genomic_DNA"/>
</dbReference>
<accession>V6JIF2</accession>
<dbReference type="GO" id="GO:0003677">
    <property type="term" value="F:DNA binding"/>
    <property type="evidence" value="ECO:0007669"/>
    <property type="project" value="InterPro"/>
</dbReference>